<dbReference type="Gene3D" id="3.60.110.10">
    <property type="entry name" value="Carbon-nitrogen hydrolase"/>
    <property type="match status" value="1"/>
</dbReference>
<organism evidence="3 4">
    <name type="scientific">Nocardioides baculatus</name>
    <dbReference type="NCBI Taxonomy" id="2801337"/>
    <lineage>
        <taxon>Bacteria</taxon>
        <taxon>Bacillati</taxon>
        <taxon>Actinomycetota</taxon>
        <taxon>Actinomycetes</taxon>
        <taxon>Propionibacteriales</taxon>
        <taxon>Nocardioidaceae</taxon>
        <taxon>Nocardioides</taxon>
    </lineage>
</organism>
<evidence type="ECO:0000313" key="3">
    <source>
        <dbReference type="EMBL" id="MBL0745982.1"/>
    </source>
</evidence>
<comment type="similarity">
    <text evidence="1">Belongs to the carbon-nitrogen hydrolase superfamily. NIT1/NIT2 family.</text>
</comment>
<comment type="caution">
    <text evidence="3">The sequence shown here is derived from an EMBL/GenBank/DDBJ whole genome shotgun (WGS) entry which is preliminary data.</text>
</comment>
<dbReference type="Proteomes" id="UP000636918">
    <property type="component" value="Unassembled WGS sequence"/>
</dbReference>
<dbReference type="PANTHER" id="PTHR23088:SF27">
    <property type="entry name" value="DEAMINATED GLUTATHIONE AMIDASE"/>
    <property type="match status" value="1"/>
</dbReference>
<feature type="domain" description="CN hydrolase" evidence="2">
    <location>
        <begin position="24"/>
        <end position="257"/>
    </location>
</feature>
<accession>A0ABS1L3A1</accession>
<dbReference type="EMBL" id="JAERSG010000001">
    <property type="protein sequence ID" value="MBL0745982.1"/>
    <property type="molecule type" value="Genomic_DNA"/>
</dbReference>
<dbReference type="GO" id="GO:0016787">
    <property type="term" value="F:hydrolase activity"/>
    <property type="evidence" value="ECO:0007669"/>
    <property type="project" value="UniProtKB-KW"/>
</dbReference>
<dbReference type="PROSITE" id="PS50263">
    <property type="entry name" value="CN_HYDROLASE"/>
    <property type="match status" value="1"/>
</dbReference>
<proteinExistence type="inferred from homology"/>
<evidence type="ECO:0000259" key="2">
    <source>
        <dbReference type="PROSITE" id="PS50263"/>
    </source>
</evidence>
<sequence>MAAPPLDTPRAAAHVSGTCKDPRVSLAIATCQPTASADVRANGAEVRRLLRESAAAGARLAHFPEGFLSGYAVADVTTWEAVDWTVVRDELEQVAALAGELGIWVVLGSAHPLTAPHWPHNSLYVISEEGKLVDRYDKRKCSHTEVTRFYTPGFEAVVFDVDGFRFGLAICIEINFPDVFADYDRLGVDCMLVSAYPVDSIFATKARAYAAIHNHWLSLSVPAQTSHLFHSGLIGPHGEVLADVGGDPGLVVGTLDREDPALHVALDLARPWRATARSGEIYQERRVSDERSRVRTEF</sequence>
<dbReference type="CDD" id="cd07197">
    <property type="entry name" value="nitrilase"/>
    <property type="match status" value="1"/>
</dbReference>
<keyword evidence="3" id="KW-0378">Hydrolase</keyword>
<keyword evidence="4" id="KW-1185">Reference proteome</keyword>
<reference evidence="3 4" key="1">
    <citation type="submission" date="2021-01" db="EMBL/GenBank/DDBJ databases">
        <title>Genome seq and assembly of Nocardiodes sp. G10.</title>
        <authorList>
            <person name="Chhetri G."/>
        </authorList>
    </citation>
    <scope>NUCLEOTIDE SEQUENCE [LARGE SCALE GENOMIC DNA]</scope>
    <source>
        <strain evidence="3 4">G10</strain>
    </source>
</reference>
<gene>
    <name evidence="3" type="ORF">JI751_00020</name>
</gene>
<protein>
    <submittedName>
        <fullName evidence="3">Carbon-nitrogen hydrolase family protein</fullName>
    </submittedName>
</protein>
<name>A0ABS1L3A1_9ACTN</name>
<dbReference type="InterPro" id="IPR003010">
    <property type="entry name" value="C-N_Hydrolase"/>
</dbReference>
<evidence type="ECO:0000313" key="4">
    <source>
        <dbReference type="Proteomes" id="UP000636918"/>
    </source>
</evidence>
<dbReference type="PANTHER" id="PTHR23088">
    <property type="entry name" value="NITRILASE-RELATED"/>
    <property type="match status" value="1"/>
</dbReference>
<evidence type="ECO:0000256" key="1">
    <source>
        <dbReference type="ARBA" id="ARBA00010613"/>
    </source>
</evidence>
<dbReference type="SUPFAM" id="SSF56317">
    <property type="entry name" value="Carbon-nitrogen hydrolase"/>
    <property type="match status" value="1"/>
</dbReference>
<dbReference type="InterPro" id="IPR036526">
    <property type="entry name" value="C-N_Hydrolase_sf"/>
</dbReference>
<dbReference type="Pfam" id="PF00795">
    <property type="entry name" value="CN_hydrolase"/>
    <property type="match status" value="1"/>
</dbReference>